<reference evidence="4" key="1">
    <citation type="journal article" date="2022" name="bioRxiv">
        <title>Deciphering the potential niche of two novel black yeast fungi from a biological soil crust based on their genomes, phenotypes, and melanin regulation.</title>
        <authorList>
            <consortium name="DOE Joint Genome Institute"/>
            <person name="Carr E.C."/>
            <person name="Barton Q."/>
            <person name="Grambo S."/>
            <person name="Sullivan M."/>
            <person name="Renfro C.M."/>
            <person name="Kuo A."/>
            <person name="Pangilinan J."/>
            <person name="Lipzen A."/>
            <person name="Keymanesh K."/>
            <person name="Savage E."/>
            <person name="Barry K."/>
            <person name="Grigoriev I.V."/>
            <person name="Riekhof W.R."/>
            <person name="Harris S.S."/>
        </authorList>
    </citation>
    <scope>NUCLEOTIDE SEQUENCE</scope>
    <source>
        <strain evidence="4">JF 03-4F</strain>
    </source>
</reference>
<dbReference type="PROSITE" id="PS50405">
    <property type="entry name" value="GST_CTER"/>
    <property type="match status" value="1"/>
</dbReference>
<dbReference type="Pfam" id="PF14497">
    <property type="entry name" value="GST_C_3"/>
    <property type="match status" value="1"/>
</dbReference>
<dbReference type="InterPro" id="IPR004046">
    <property type="entry name" value="GST_C"/>
</dbReference>
<dbReference type="SUPFAM" id="SSF52833">
    <property type="entry name" value="Thioredoxin-like"/>
    <property type="match status" value="1"/>
</dbReference>
<comment type="caution">
    <text evidence="4">The sequence shown here is derived from an EMBL/GenBank/DDBJ whole genome shotgun (WGS) entry which is preliminary data.</text>
</comment>
<dbReference type="PROSITE" id="PS50404">
    <property type="entry name" value="GST_NTER"/>
    <property type="match status" value="1"/>
</dbReference>
<evidence type="ECO:0000259" key="3">
    <source>
        <dbReference type="PROSITE" id="PS50405"/>
    </source>
</evidence>
<accession>A0AAN6IIT6</accession>
<evidence type="ECO:0000313" key="4">
    <source>
        <dbReference type="EMBL" id="KAI1619026.1"/>
    </source>
</evidence>
<dbReference type="InterPro" id="IPR036282">
    <property type="entry name" value="Glutathione-S-Trfase_C_sf"/>
</dbReference>
<feature type="domain" description="GST C-terminal" evidence="3">
    <location>
        <begin position="107"/>
        <end position="229"/>
    </location>
</feature>
<sequence>MADLKPTLHHLDNSQSQRILWLLEELEIPYNLALHKRQETGPKARRAPEELKNTHFLGKAPQLETGNGRVIVESLVIARYLIQTYDREGKFKCGGDWMRDEELSNLASTTIGSLTMLELVFSLLVQASPWFIRPLLSTVHAKMHSAFTGPDLDLNFTYLEQQLGDRDYFGGDYPSQADFIISWPMDQCMERDLIDVKKHTSLGEWHERIHERPAWKRSIEKGNGYSLEL</sequence>
<protein>
    <submittedName>
        <fullName evidence="4">Glutathione S-transferase</fullName>
    </submittedName>
</protein>
<dbReference type="PANTHER" id="PTHR44051">
    <property type="entry name" value="GLUTATHIONE S-TRANSFERASE-RELATED"/>
    <property type="match status" value="1"/>
</dbReference>
<dbReference type="InterPro" id="IPR036249">
    <property type="entry name" value="Thioredoxin-like_sf"/>
</dbReference>
<proteinExistence type="inferred from homology"/>
<dbReference type="EMBL" id="MU404350">
    <property type="protein sequence ID" value="KAI1619026.1"/>
    <property type="molecule type" value="Genomic_DNA"/>
</dbReference>
<dbReference type="InterPro" id="IPR010987">
    <property type="entry name" value="Glutathione-S-Trfase_C-like"/>
</dbReference>
<dbReference type="SUPFAM" id="SSF47616">
    <property type="entry name" value="GST C-terminal domain-like"/>
    <property type="match status" value="1"/>
</dbReference>
<organism evidence="4 5">
    <name type="scientific">Exophiala viscosa</name>
    <dbReference type="NCBI Taxonomy" id="2486360"/>
    <lineage>
        <taxon>Eukaryota</taxon>
        <taxon>Fungi</taxon>
        <taxon>Dikarya</taxon>
        <taxon>Ascomycota</taxon>
        <taxon>Pezizomycotina</taxon>
        <taxon>Eurotiomycetes</taxon>
        <taxon>Chaetothyriomycetidae</taxon>
        <taxon>Chaetothyriales</taxon>
        <taxon>Herpotrichiellaceae</taxon>
        <taxon>Exophiala</taxon>
    </lineage>
</organism>
<dbReference type="InterPro" id="IPR004045">
    <property type="entry name" value="Glutathione_S-Trfase_N"/>
</dbReference>
<evidence type="ECO:0000259" key="2">
    <source>
        <dbReference type="PROSITE" id="PS50404"/>
    </source>
</evidence>
<dbReference type="Gene3D" id="3.40.30.10">
    <property type="entry name" value="Glutaredoxin"/>
    <property type="match status" value="1"/>
</dbReference>
<dbReference type="AlphaFoldDB" id="A0AAN6IIT6"/>
<keyword evidence="5" id="KW-1185">Reference proteome</keyword>
<evidence type="ECO:0000313" key="5">
    <source>
        <dbReference type="Proteomes" id="UP001203852"/>
    </source>
</evidence>
<comment type="similarity">
    <text evidence="1">Belongs to the GST superfamily.</text>
</comment>
<gene>
    <name evidence="4" type="ORF">EDD36DRAFT_460660</name>
</gene>
<name>A0AAN6IIT6_9EURO</name>
<dbReference type="CDD" id="cd03046">
    <property type="entry name" value="GST_N_GTT1_like"/>
    <property type="match status" value="1"/>
</dbReference>
<dbReference type="Gene3D" id="1.20.1050.10">
    <property type="match status" value="1"/>
</dbReference>
<dbReference type="Proteomes" id="UP001203852">
    <property type="component" value="Unassembled WGS sequence"/>
</dbReference>
<evidence type="ECO:0000256" key="1">
    <source>
        <dbReference type="ARBA" id="ARBA00007409"/>
    </source>
</evidence>
<dbReference type="PANTHER" id="PTHR44051:SF9">
    <property type="entry name" value="GLUTATHIONE S-TRANSFERASE 1"/>
    <property type="match status" value="1"/>
</dbReference>
<feature type="domain" description="GST N-terminal" evidence="2">
    <location>
        <begin position="4"/>
        <end position="89"/>
    </location>
</feature>
<dbReference type="Pfam" id="PF13409">
    <property type="entry name" value="GST_N_2"/>
    <property type="match status" value="1"/>
</dbReference>